<evidence type="ECO:0000313" key="8">
    <source>
        <dbReference type="EMBL" id="PKA64783.1"/>
    </source>
</evidence>
<dbReference type="PANTHER" id="PTHR31190:SF473">
    <property type="entry name" value="OS05G0437100 PROTEIN"/>
    <property type="match status" value="1"/>
</dbReference>
<evidence type="ECO:0000256" key="1">
    <source>
        <dbReference type="ARBA" id="ARBA00004123"/>
    </source>
</evidence>
<protein>
    <submittedName>
        <fullName evidence="8">Ethylene-responsive transcription factor ERF114</fullName>
    </submittedName>
</protein>
<dbReference type="GO" id="GO:0003677">
    <property type="term" value="F:DNA binding"/>
    <property type="evidence" value="ECO:0007669"/>
    <property type="project" value="UniProtKB-KW"/>
</dbReference>
<proteinExistence type="predicted"/>
<gene>
    <name evidence="8" type="primary">ERF114</name>
    <name evidence="8" type="ORF">AXF42_Ash016814</name>
</gene>
<keyword evidence="9" id="KW-1185">Reference proteome</keyword>
<comment type="subcellular location">
    <subcellularLocation>
        <location evidence="1">Nucleus</location>
    </subcellularLocation>
</comment>
<name>A0A2I0BAF1_9ASPA</name>
<dbReference type="GO" id="GO:0009873">
    <property type="term" value="P:ethylene-activated signaling pathway"/>
    <property type="evidence" value="ECO:0007669"/>
    <property type="project" value="InterPro"/>
</dbReference>
<dbReference type="STRING" id="1088818.A0A2I0BAF1"/>
<dbReference type="PANTHER" id="PTHR31190">
    <property type="entry name" value="DNA-BINDING DOMAIN"/>
    <property type="match status" value="1"/>
</dbReference>
<dbReference type="GO" id="GO:0003700">
    <property type="term" value="F:DNA-binding transcription factor activity"/>
    <property type="evidence" value="ECO:0007669"/>
    <property type="project" value="InterPro"/>
</dbReference>
<dbReference type="GO" id="GO:0005634">
    <property type="term" value="C:nucleus"/>
    <property type="evidence" value="ECO:0007669"/>
    <property type="project" value="UniProtKB-SubCell"/>
</dbReference>
<organism evidence="8 9">
    <name type="scientific">Apostasia shenzhenica</name>
    <dbReference type="NCBI Taxonomy" id="1088818"/>
    <lineage>
        <taxon>Eukaryota</taxon>
        <taxon>Viridiplantae</taxon>
        <taxon>Streptophyta</taxon>
        <taxon>Embryophyta</taxon>
        <taxon>Tracheophyta</taxon>
        <taxon>Spermatophyta</taxon>
        <taxon>Magnoliopsida</taxon>
        <taxon>Liliopsida</taxon>
        <taxon>Asparagales</taxon>
        <taxon>Orchidaceae</taxon>
        <taxon>Apostasioideae</taxon>
        <taxon>Apostasia</taxon>
    </lineage>
</organism>
<keyword evidence="3" id="KW-0238">DNA-binding</keyword>
<dbReference type="InterPro" id="IPR001471">
    <property type="entry name" value="AP2/ERF_dom"/>
</dbReference>
<dbReference type="OrthoDB" id="786986at2759"/>
<dbReference type="AlphaFoldDB" id="A0A2I0BAF1"/>
<dbReference type="PRINTS" id="PR00367">
    <property type="entry name" value="ETHRSPELEMNT"/>
</dbReference>
<keyword evidence="5" id="KW-0539">Nucleus</keyword>
<evidence type="ECO:0000256" key="3">
    <source>
        <dbReference type="ARBA" id="ARBA00023125"/>
    </source>
</evidence>
<evidence type="ECO:0000256" key="6">
    <source>
        <dbReference type="SAM" id="MobiDB-lite"/>
    </source>
</evidence>
<keyword evidence="4" id="KW-0804">Transcription</keyword>
<dbReference type="FunFam" id="3.30.730.10:FF:000001">
    <property type="entry name" value="Ethylene-responsive transcription factor 2"/>
    <property type="match status" value="1"/>
</dbReference>
<feature type="region of interest" description="Disordered" evidence="6">
    <location>
        <begin position="82"/>
        <end position="103"/>
    </location>
</feature>
<dbReference type="InterPro" id="IPR036955">
    <property type="entry name" value="AP2/ERF_dom_sf"/>
</dbReference>
<evidence type="ECO:0000313" key="9">
    <source>
        <dbReference type="Proteomes" id="UP000236161"/>
    </source>
</evidence>
<dbReference type="SUPFAM" id="SSF54171">
    <property type="entry name" value="DNA-binding domain"/>
    <property type="match status" value="1"/>
</dbReference>
<dbReference type="Pfam" id="PF00847">
    <property type="entry name" value="AP2"/>
    <property type="match status" value="1"/>
</dbReference>
<dbReference type="CDD" id="cd00018">
    <property type="entry name" value="AP2"/>
    <property type="match status" value="1"/>
</dbReference>
<accession>A0A2I0BAF1</accession>
<keyword evidence="2" id="KW-0805">Transcription regulation</keyword>
<evidence type="ECO:0000259" key="7">
    <source>
        <dbReference type="PROSITE" id="PS51032"/>
    </source>
</evidence>
<dbReference type="Proteomes" id="UP000236161">
    <property type="component" value="Unassembled WGS sequence"/>
</dbReference>
<dbReference type="InterPro" id="IPR044808">
    <property type="entry name" value="ERF_plant"/>
</dbReference>
<feature type="region of interest" description="Disordered" evidence="6">
    <location>
        <begin position="276"/>
        <end position="301"/>
    </location>
</feature>
<evidence type="ECO:0000256" key="4">
    <source>
        <dbReference type="ARBA" id="ARBA00023163"/>
    </source>
</evidence>
<sequence>MCFNVANPPDFSAAPEVDDEELAAVLMFSSQRQAQEMSAMVSALTRVIAGDPPAGAAYTSGSTSSSIPCRTAAVCHPRQAQLMAESTPPSHQETESEPRRRYRGVRQRPWGKWAAEIRDPQKAVRVWLGTFNTAEDAAQAYDAAAIRFRGSRAKLNFPENASFRTPETLRAQDTQAPLEYNSPASSSNVSAGDCLEYSRPLPGSRQYSNLPPASILNRMMASDSYSGASSPSYSASPVSQSFSLSPLSVFPAAYSPGGAETMQEQRMGYLERSGRWTPARGWNYSGKRREDSGQFPPASPG</sequence>
<evidence type="ECO:0000256" key="5">
    <source>
        <dbReference type="ARBA" id="ARBA00023242"/>
    </source>
</evidence>
<dbReference type="InterPro" id="IPR016177">
    <property type="entry name" value="DNA-bd_dom_sf"/>
</dbReference>
<feature type="domain" description="AP2/ERF" evidence="7">
    <location>
        <begin position="101"/>
        <end position="158"/>
    </location>
</feature>
<dbReference type="EMBL" id="KZ451900">
    <property type="protein sequence ID" value="PKA64783.1"/>
    <property type="molecule type" value="Genomic_DNA"/>
</dbReference>
<reference evidence="8 9" key="1">
    <citation type="journal article" date="2017" name="Nature">
        <title>The Apostasia genome and the evolution of orchids.</title>
        <authorList>
            <person name="Zhang G.Q."/>
            <person name="Liu K.W."/>
            <person name="Li Z."/>
            <person name="Lohaus R."/>
            <person name="Hsiao Y.Y."/>
            <person name="Niu S.C."/>
            <person name="Wang J.Y."/>
            <person name="Lin Y.C."/>
            <person name="Xu Q."/>
            <person name="Chen L.J."/>
            <person name="Yoshida K."/>
            <person name="Fujiwara S."/>
            <person name="Wang Z.W."/>
            <person name="Zhang Y.Q."/>
            <person name="Mitsuda N."/>
            <person name="Wang M."/>
            <person name="Liu G.H."/>
            <person name="Pecoraro L."/>
            <person name="Huang H.X."/>
            <person name="Xiao X.J."/>
            <person name="Lin M."/>
            <person name="Wu X.Y."/>
            <person name="Wu W.L."/>
            <person name="Chen Y.Y."/>
            <person name="Chang S.B."/>
            <person name="Sakamoto S."/>
            <person name="Ohme-Takagi M."/>
            <person name="Yagi M."/>
            <person name="Zeng S.J."/>
            <person name="Shen C.Y."/>
            <person name="Yeh C.M."/>
            <person name="Luo Y.B."/>
            <person name="Tsai W.C."/>
            <person name="Van de Peer Y."/>
            <person name="Liu Z.J."/>
        </authorList>
    </citation>
    <scope>NUCLEOTIDE SEQUENCE [LARGE SCALE GENOMIC DNA]</scope>
    <source>
        <strain evidence="9">cv. Shenzhen</strain>
        <tissue evidence="8">Stem</tissue>
    </source>
</reference>
<dbReference type="PROSITE" id="PS51032">
    <property type="entry name" value="AP2_ERF"/>
    <property type="match status" value="1"/>
</dbReference>
<dbReference type="SMART" id="SM00380">
    <property type="entry name" value="AP2"/>
    <property type="match status" value="1"/>
</dbReference>
<dbReference type="Gene3D" id="3.30.730.10">
    <property type="entry name" value="AP2/ERF domain"/>
    <property type="match status" value="1"/>
</dbReference>
<evidence type="ECO:0000256" key="2">
    <source>
        <dbReference type="ARBA" id="ARBA00023015"/>
    </source>
</evidence>